<sequence>MILSNKAGWMMDPNTELAKEILNRPSGQSRILYVSQLMKGRDAARMIQDFKAQETIRAMTQRILDETMVGE</sequence>
<evidence type="ECO:0000313" key="2">
    <source>
        <dbReference type="Proteomes" id="UP000076927"/>
    </source>
</evidence>
<dbReference type="AlphaFoldDB" id="A0A172THE4"/>
<dbReference type="Proteomes" id="UP000076927">
    <property type="component" value="Chromosome"/>
</dbReference>
<evidence type="ECO:0000313" key="1">
    <source>
        <dbReference type="EMBL" id="ANE46287.1"/>
    </source>
</evidence>
<dbReference type="PATRIC" id="fig|1178515.4.peg.1666"/>
<reference evidence="1 2" key="1">
    <citation type="submission" date="2015-01" db="EMBL/GenBank/DDBJ databases">
        <title>Paenibacillus swuensis/DY6/whole genome sequencing.</title>
        <authorList>
            <person name="Kim M.K."/>
            <person name="Srinivasan S."/>
            <person name="Lee J.-J."/>
        </authorList>
    </citation>
    <scope>NUCLEOTIDE SEQUENCE [LARGE SCALE GENOMIC DNA]</scope>
    <source>
        <strain evidence="1 2">DY6</strain>
    </source>
</reference>
<protein>
    <submittedName>
        <fullName evidence="1">Uncharacterized protein</fullName>
    </submittedName>
</protein>
<gene>
    <name evidence="1" type="ORF">SY83_08375</name>
</gene>
<name>A0A172THE4_9BACL</name>
<dbReference type="KEGG" id="pswu:SY83_08375"/>
<proteinExistence type="predicted"/>
<keyword evidence="2" id="KW-1185">Reference proteome</keyword>
<organism evidence="1 2">
    <name type="scientific">Paenibacillus swuensis</name>
    <dbReference type="NCBI Taxonomy" id="1178515"/>
    <lineage>
        <taxon>Bacteria</taxon>
        <taxon>Bacillati</taxon>
        <taxon>Bacillota</taxon>
        <taxon>Bacilli</taxon>
        <taxon>Bacillales</taxon>
        <taxon>Paenibacillaceae</taxon>
        <taxon>Paenibacillus</taxon>
    </lineage>
</organism>
<dbReference type="EMBL" id="CP011388">
    <property type="protein sequence ID" value="ANE46287.1"/>
    <property type="molecule type" value="Genomic_DNA"/>
</dbReference>
<accession>A0A172THE4</accession>